<keyword evidence="5 8" id="KW-0408">Iron</keyword>
<dbReference type="SFLD" id="SFLDS00029">
    <property type="entry name" value="Radical_SAM"/>
    <property type="match status" value="1"/>
</dbReference>
<evidence type="ECO:0000256" key="6">
    <source>
        <dbReference type="ARBA" id="ARBA00023014"/>
    </source>
</evidence>
<dbReference type="InterPro" id="IPR007197">
    <property type="entry name" value="rSAM"/>
</dbReference>
<keyword evidence="4 8" id="KW-0460">Magnesium</keyword>
<evidence type="ECO:0000313" key="10">
    <source>
        <dbReference type="EMBL" id="RKE04281.1"/>
    </source>
</evidence>
<dbReference type="GO" id="GO:0008616">
    <property type="term" value="P:tRNA queuosine(34) biosynthetic process"/>
    <property type="evidence" value="ECO:0007669"/>
    <property type="project" value="UniProtKB-UniRule"/>
</dbReference>
<dbReference type="PANTHER" id="PTHR42836">
    <property type="entry name" value="7-CARBOXY-7-DEAZAGUANINE SYNTHASE"/>
    <property type="match status" value="1"/>
</dbReference>
<reference evidence="10 11" key="1">
    <citation type="submission" date="2018-09" db="EMBL/GenBank/DDBJ databases">
        <title>Genomic Encyclopedia of Archaeal and Bacterial Type Strains, Phase II (KMG-II): from individual species to whole genera.</title>
        <authorList>
            <person name="Goeker M."/>
        </authorList>
    </citation>
    <scope>NUCLEOTIDE SEQUENCE [LARGE SCALE GENOMIC DNA]</scope>
    <source>
        <strain evidence="10 11">DSM 21950</strain>
    </source>
</reference>
<evidence type="ECO:0000256" key="1">
    <source>
        <dbReference type="ARBA" id="ARBA00022485"/>
    </source>
</evidence>
<keyword evidence="8" id="KW-0671">Queuosine biosynthesis</keyword>
<evidence type="ECO:0000256" key="5">
    <source>
        <dbReference type="ARBA" id="ARBA00023004"/>
    </source>
</evidence>
<feature type="binding site" evidence="8">
    <location>
        <position position="67"/>
    </location>
    <ligand>
        <name>[4Fe-4S] cluster</name>
        <dbReference type="ChEBI" id="CHEBI:49883"/>
        <note>4Fe-4S-S-AdoMet</note>
    </ligand>
</feature>
<name>A0A419X972_9BACT</name>
<evidence type="ECO:0000256" key="8">
    <source>
        <dbReference type="HAMAP-Rule" id="MF_00917"/>
    </source>
</evidence>
<keyword evidence="1 8" id="KW-0004">4Fe-4S</keyword>
<feature type="binding site" evidence="8">
    <location>
        <begin position="41"/>
        <end position="43"/>
    </location>
    <ligand>
        <name>substrate</name>
    </ligand>
</feature>
<dbReference type="InterPro" id="IPR013785">
    <property type="entry name" value="Aldolase_TIM"/>
</dbReference>
<dbReference type="PANTHER" id="PTHR42836:SF1">
    <property type="entry name" value="7-CARBOXY-7-DEAZAGUANINE SYNTHASE"/>
    <property type="match status" value="1"/>
</dbReference>
<comment type="similarity">
    <text evidence="8">Belongs to the radical SAM superfamily. 7-carboxy-7-deazaguanine synthase family.</text>
</comment>
<dbReference type="UniPathway" id="UPA00391"/>
<feature type="binding site" evidence="8">
    <location>
        <position position="56"/>
    </location>
    <ligand>
        <name>substrate</name>
    </ligand>
</feature>
<dbReference type="EMBL" id="RAPQ01000008">
    <property type="protein sequence ID" value="RKE04281.1"/>
    <property type="molecule type" value="Genomic_DNA"/>
</dbReference>
<protein>
    <recommendedName>
        <fullName evidence="8">7-carboxy-7-deazaguanine synthase</fullName>
        <shortName evidence="8">CDG synthase</shortName>
        <ecNumber evidence="8">4.3.99.3</ecNumber>
    </recommendedName>
    <alternativeName>
        <fullName evidence="8">Queuosine biosynthesis protein QueE</fullName>
    </alternativeName>
</protein>
<feature type="binding site" evidence="8">
    <location>
        <position position="60"/>
    </location>
    <ligand>
        <name>[4Fe-4S] cluster</name>
        <dbReference type="ChEBI" id="CHEBI:49883"/>
        <note>4Fe-4S-S-AdoMet</note>
    </ligand>
</feature>
<evidence type="ECO:0000256" key="7">
    <source>
        <dbReference type="ARBA" id="ARBA00023239"/>
    </source>
</evidence>
<evidence type="ECO:0000256" key="3">
    <source>
        <dbReference type="ARBA" id="ARBA00022723"/>
    </source>
</evidence>
<keyword evidence="7 8" id="KW-0456">Lyase</keyword>
<dbReference type="GO" id="GO:0016840">
    <property type="term" value="F:carbon-nitrogen lyase activity"/>
    <property type="evidence" value="ECO:0007669"/>
    <property type="project" value="UniProtKB-UniRule"/>
</dbReference>
<comment type="caution">
    <text evidence="8">Lacks conserved residue(s) required for the propagation of feature annotation.</text>
</comment>
<comment type="cofactor">
    <cofactor evidence="8">
        <name>S-adenosyl-L-methionine</name>
        <dbReference type="ChEBI" id="CHEBI:59789"/>
    </cofactor>
    <text evidence="8">Binds 1 S-adenosyl-L-methionine per subunit.</text>
</comment>
<comment type="catalytic activity">
    <reaction evidence="8">
        <text>6-carboxy-5,6,7,8-tetrahydropterin + H(+) = 7-carboxy-7-carbaguanine + NH4(+)</text>
        <dbReference type="Rhea" id="RHEA:27974"/>
        <dbReference type="ChEBI" id="CHEBI:15378"/>
        <dbReference type="ChEBI" id="CHEBI:28938"/>
        <dbReference type="ChEBI" id="CHEBI:61032"/>
        <dbReference type="ChEBI" id="CHEBI:61036"/>
        <dbReference type="EC" id="4.3.99.3"/>
    </reaction>
</comment>
<sequence length="228" mass="26374">MLNSHSFKIVLQEKKKVLKDKYKEIFDKGTDLPLVEDFYTIQGEGYHTGKPAYFIRIGGCDIGCRWCDSKISWNPAEHRLISVEEVVRKAVESPAKSVVVTGGEPSLYNLEPLCTELKKHNIENFLETSGAYEISGEWDWICLSPKRNKLPVPSSYQKANELKVIIYDLEKDFEWAEELAENVGDDCLLYLQSEWSQYVHNVKPIVEYVKNNPKWNISLQSHKFMRIP</sequence>
<feature type="domain" description="Radical SAM core" evidence="9">
    <location>
        <begin position="47"/>
        <end position="228"/>
    </location>
</feature>
<dbReference type="Gene3D" id="3.20.20.70">
    <property type="entry name" value="Aldolase class I"/>
    <property type="match status" value="1"/>
</dbReference>
<dbReference type="SUPFAM" id="SSF102114">
    <property type="entry name" value="Radical SAM enzymes"/>
    <property type="match status" value="1"/>
</dbReference>
<keyword evidence="11" id="KW-1185">Reference proteome</keyword>
<comment type="subunit">
    <text evidence="8">Homodimer.</text>
</comment>
<comment type="pathway">
    <text evidence="8">Purine metabolism; 7-cyano-7-deazaguanine biosynthesis.</text>
</comment>
<dbReference type="GO" id="GO:0051539">
    <property type="term" value="F:4 iron, 4 sulfur cluster binding"/>
    <property type="evidence" value="ECO:0007669"/>
    <property type="project" value="UniProtKB-UniRule"/>
</dbReference>
<dbReference type="InterPro" id="IPR024924">
    <property type="entry name" value="7-CO-7-deazaguanine_synth-like"/>
</dbReference>
<dbReference type="PROSITE" id="PS51918">
    <property type="entry name" value="RADICAL_SAM"/>
    <property type="match status" value="1"/>
</dbReference>
<evidence type="ECO:0000313" key="11">
    <source>
        <dbReference type="Proteomes" id="UP000284531"/>
    </source>
</evidence>
<dbReference type="GO" id="GO:0000287">
    <property type="term" value="F:magnesium ion binding"/>
    <property type="evidence" value="ECO:0007669"/>
    <property type="project" value="UniProtKB-UniRule"/>
</dbReference>
<feature type="binding site" evidence="8">
    <location>
        <position position="103"/>
    </location>
    <ligand>
        <name>S-adenosyl-L-methionine</name>
        <dbReference type="ChEBI" id="CHEBI:59789"/>
    </ligand>
</feature>
<feature type="binding site" evidence="8">
    <location>
        <begin position="66"/>
        <end position="68"/>
    </location>
    <ligand>
        <name>S-adenosyl-L-methionine</name>
        <dbReference type="ChEBI" id="CHEBI:59789"/>
    </ligand>
</feature>
<evidence type="ECO:0000256" key="4">
    <source>
        <dbReference type="ARBA" id="ARBA00022842"/>
    </source>
</evidence>
<feature type="binding site" evidence="8">
    <location>
        <position position="69"/>
    </location>
    <ligand>
        <name>Mg(2+)</name>
        <dbReference type="ChEBI" id="CHEBI:18420"/>
    </ligand>
</feature>
<keyword evidence="2 8" id="KW-0949">S-adenosyl-L-methionine</keyword>
<dbReference type="HAMAP" id="MF_00917">
    <property type="entry name" value="QueE"/>
    <property type="match status" value="1"/>
</dbReference>
<dbReference type="PIRSF" id="PIRSF000370">
    <property type="entry name" value="QueE"/>
    <property type="match status" value="1"/>
</dbReference>
<dbReference type="AlphaFoldDB" id="A0A419X972"/>
<dbReference type="EC" id="4.3.99.3" evidence="8"/>
<proteinExistence type="inferred from homology"/>
<evidence type="ECO:0000256" key="2">
    <source>
        <dbReference type="ARBA" id="ARBA00022691"/>
    </source>
</evidence>
<keyword evidence="6 8" id="KW-0411">Iron-sulfur</keyword>
<comment type="cofactor">
    <cofactor evidence="8">
        <name>Mg(2+)</name>
        <dbReference type="ChEBI" id="CHEBI:18420"/>
    </cofactor>
</comment>
<keyword evidence="3 8" id="KW-0479">Metal-binding</keyword>
<feature type="binding site" evidence="8">
    <location>
        <position position="228"/>
    </location>
    <ligand>
        <name>substrate</name>
    </ligand>
</feature>
<dbReference type="Pfam" id="PF04055">
    <property type="entry name" value="Radical_SAM"/>
    <property type="match status" value="1"/>
</dbReference>
<feature type="binding site" evidence="8">
    <location>
        <position position="64"/>
    </location>
    <ligand>
        <name>[4Fe-4S] cluster</name>
        <dbReference type="ChEBI" id="CHEBI:49883"/>
        <note>4Fe-4S-S-AdoMet</note>
    </ligand>
</feature>
<evidence type="ECO:0000259" key="9">
    <source>
        <dbReference type="PROSITE" id="PS51918"/>
    </source>
</evidence>
<dbReference type="Proteomes" id="UP000284531">
    <property type="component" value="Unassembled WGS sequence"/>
</dbReference>
<feature type="binding site" evidence="8">
    <location>
        <position position="101"/>
    </location>
    <ligand>
        <name>substrate</name>
    </ligand>
</feature>
<feature type="binding site" evidence="8">
    <location>
        <begin position="144"/>
        <end position="146"/>
    </location>
    <ligand>
        <name>S-adenosyl-L-methionine</name>
        <dbReference type="ChEBI" id="CHEBI:59789"/>
    </ligand>
</feature>
<dbReference type="GO" id="GO:1904047">
    <property type="term" value="F:S-adenosyl-L-methionine binding"/>
    <property type="evidence" value="ECO:0007669"/>
    <property type="project" value="UniProtKB-UniRule"/>
</dbReference>
<accession>A0A419X972</accession>
<dbReference type="InterPro" id="IPR058240">
    <property type="entry name" value="rSAM_sf"/>
</dbReference>
<gene>
    <name evidence="8" type="primary">queE</name>
    <name evidence="10" type="ORF">BXY64_1301</name>
</gene>
<comment type="caution">
    <text evidence="10">The sequence shown here is derived from an EMBL/GenBank/DDBJ whole genome shotgun (WGS) entry which is preliminary data.</text>
</comment>
<comment type="function">
    <text evidence="8">Catalyzes the complex heterocyclic radical-mediated conversion of 6-carboxy-5,6,7,8-tetrahydropterin (CPH4) to 7-carboxy-7-deazaguanine (CDG), a step common to the biosynthetic pathways of all 7-deazapurine-containing compounds.</text>
</comment>
<organism evidence="10 11">
    <name type="scientific">Marinifilum flexuosum</name>
    <dbReference type="NCBI Taxonomy" id="1117708"/>
    <lineage>
        <taxon>Bacteria</taxon>
        <taxon>Pseudomonadati</taxon>
        <taxon>Bacteroidota</taxon>
        <taxon>Bacteroidia</taxon>
        <taxon>Marinilabiliales</taxon>
        <taxon>Marinifilaceae</taxon>
    </lineage>
</organism>
<comment type="cofactor">
    <cofactor evidence="8">
        <name>[4Fe-4S] cluster</name>
        <dbReference type="ChEBI" id="CHEBI:49883"/>
    </cofactor>
    <text evidence="8">Binds 1 [4Fe-4S] cluster. The cluster is coordinated with 3 cysteines and an exchangeable S-adenosyl-L-methionine.</text>
</comment>